<keyword evidence="1" id="KW-0472">Membrane</keyword>
<dbReference type="GeneID" id="43639178"/>
<feature type="transmembrane region" description="Helical" evidence="1">
    <location>
        <begin position="33"/>
        <end position="52"/>
    </location>
</feature>
<keyword evidence="3" id="KW-1185">Reference proteome</keyword>
<protein>
    <submittedName>
        <fullName evidence="2">Uncharacterized protein</fullName>
    </submittedName>
</protein>
<evidence type="ECO:0000256" key="1">
    <source>
        <dbReference type="SAM" id="Phobius"/>
    </source>
</evidence>
<evidence type="ECO:0000313" key="2">
    <source>
        <dbReference type="EMBL" id="KAE8136119.1"/>
    </source>
</evidence>
<name>A0A5N6SQL1_ASPPS</name>
<proteinExistence type="predicted"/>
<keyword evidence="1" id="KW-1133">Transmembrane helix</keyword>
<evidence type="ECO:0000313" key="3">
    <source>
        <dbReference type="Proteomes" id="UP000325672"/>
    </source>
</evidence>
<sequence length="64" mass="7456">MHSHIHISITYYHKHSPSPNVEWMELIESQIMLLIYTPSATFVALIPVQSLLPLTDLRWPPTLF</sequence>
<dbReference type="AlphaFoldDB" id="A0A5N6SQL1"/>
<keyword evidence="1" id="KW-0812">Transmembrane</keyword>
<reference evidence="2 3" key="1">
    <citation type="submission" date="2019-04" db="EMBL/GenBank/DDBJ databases">
        <title>Friends and foes A comparative genomics study of 23 Aspergillus species from section Flavi.</title>
        <authorList>
            <consortium name="DOE Joint Genome Institute"/>
            <person name="Kjaerbolling I."/>
            <person name="Vesth T."/>
            <person name="Frisvad J.C."/>
            <person name="Nybo J.L."/>
            <person name="Theobald S."/>
            <person name="Kildgaard S."/>
            <person name="Isbrandt T."/>
            <person name="Kuo A."/>
            <person name="Sato A."/>
            <person name="Lyhne E.K."/>
            <person name="Kogle M.E."/>
            <person name="Wiebenga A."/>
            <person name="Kun R.S."/>
            <person name="Lubbers R.J."/>
            <person name="Makela M.R."/>
            <person name="Barry K."/>
            <person name="Chovatia M."/>
            <person name="Clum A."/>
            <person name="Daum C."/>
            <person name="Haridas S."/>
            <person name="He G."/>
            <person name="LaButti K."/>
            <person name="Lipzen A."/>
            <person name="Mondo S."/>
            <person name="Riley R."/>
            <person name="Salamov A."/>
            <person name="Simmons B.A."/>
            <person name="Magnuson J.K."/>
            <person name="Henrissat B."/>
            <person name="Mortensen U.H."/>
            <person name="Larsen T.O."/>
            <person name="Devries R.P."/>
            <person name="Grigoriev I.V."/>
            <person name="Machida M."/>
            <person name="Baker S.E."/>
            <person name="Andersen M.R."/>
        </authorList>
    </citation>
    <scope>NUCLEOTIDE SEQUENCE [LARGE SCALE GENOMIC DNA]</scope>
    <source>
        <strain evidence="2 3">CBS 117625</strain>
    </source>
</reference>
<dbReference type="RefSeq" id="XP_031912182.1">
    <property type="nucleotide sequence ID" value="XM_032054968.1"/>
</dbReference>
<gene>
    <name evidence="2" type="ORF">BDV38DRAFT_250626</name>
</gene>
<dbReference type="EMBL" id="ML743587">
    <property type="protein sequence ID" value="KAE8136119.1"/>
    <property type="molecule type" value="Genomic_DNA"/>
</dbReference>
<dbReference type="Proteomes" id="UP000325672">
    <property type="component" value="Unassembled WGS sequence"/>
</dbReference>
<organism evidence="2 3">
    <name type="scientific">Aspergillus pseudotamarii</name>
    <dbReference type="NCBI Taxonomy" id="132259"/>
    <lineage>
        <taxon>Eukaryota</taxon>
        <taxon>Fungi</taxon>
        <taxon>Dikarya</taxon>
        <taxon>Ascomycota</taxon>
        <taxon>Pezizomycotina</taxon>
        <taxon>Eurotiomycetes</taxon>
        <taxon>Eurotiomycetidae</taxon>
        <taxon>Eurotiales</taxon>
        <taxon>Aspergillaceae</taxon>
        <taxon>Aspergillus</taxon>
        <taxon>Aspergillus subgen. Circumdati</taxon>
    </lineage>
</organism>
<accession>A0A5N6SQL1</accession>